<evidence type="ECO:0000256" key="1">
    <source>
        <dbReference type="ARBA" id="ARBA00023157"/>
    </source>
</evidence>
<feature type="domain" description="SRCR" evidence="3">
    <location>
        <begin position="135"/>
        <end position="258"/>
    </location>
</feature>
<comment type="caution">
    <text evidence="4">The sequence shown here is derived from an EMBL/GenBank/DDBJ whole genome shotgun (WGS) entry which is preliminary data.</text>
</comment>
<keyword evidence="5" id="KW-1185">Reference proteome</keyword>
<feature type="transmembrane region" description="Helical" evidence="2">
    <location>
        <begin position="766"/>
        <end position="786"/>
    </location>
</feature>
<evidence type="ECO:0000313" key="4">
    <source>
        <dbReference type="EMBL" id="GMH73326.1"/>
    </source>
</evidence>
<dbReference type="OrthoDB" id="536948at2759"/>
<feature type="transmembrane region" description="Helical" evidence="2">
    <location>
        <begin position="862"/>
        <end position="884"/>
    </location>
</feature>
<keyword evidence="2" id="KW-1133">Transmembrane helix</keyword>
<name>A0A9W7AI81_9STRA</name>
<dbReference type="SMART" id="SM01411">
    <property type="entry name" value="Ephrin_rec_like"/>
    <property type="match status" value="4"/>
</dbReference>
<keyword evidence="2" id="KW-0472">Membrane</keyword>
<dbReference type="PANTHER" id="PTHR46967">
    <property type="entry name" value="INSULIN-LIKE GROWTH FACTOR BINDING PROTEIN,N-TERMINAL"/>
    <property type="match status" value="1"/>
</dbReference>
<feature type="transmembrane region" description="Helical" evidence="2">
    <location>
        <begin position="680"/>
        <end position="705"/>
    </location>
</feature>
<sequence length="1156" mass="126185">MVNRETVDDSGGGALGKKACITHVAVAHRSAGNFGSSKRDHTGGQIQAEELPARRVGARQNFKQVTSSATAISNDAREQAVEKQTQVLTVRTHVGIHHFSVLVLALGIHIASSYTTCEPGTGATIATGQVQDSYARLRGANGLALTLSAEDNGIAQGRAEYEGTSWGGRNYWATSGSIYTIGWNSFEAGLFCEELAGANGWVVVEGTPLSVDNTPQGVDTAWKFECYGTENKLRDCKYDFYEYSQSSFSREDVGARCKFVKCEQCEAGKYNDNNDASTPCKECPAGRWSSGVGMSSCNLCPEGKASQSIGDRSQSTCKSCDSLGQEPNEDRNQCVCGPGSGGDLTGSTSLAIGQLSDGSHVRLRDNHNEAPSFVYGSVTGRLEVIPEGETKWGTIARDGWDDENALVACRQLGAEVGLILFNNTASGVPNYEVNDGNGEIWWWEVECDGNEETLAYCPKKSYTQDSKHYLDIGITCLFRSADTCKACPAGKYSDVYGNNVCTNCEVGKYYGGPAGAETADMCEDCEAGKAAPVPGLASCESCIGSYSNGTAKCEPCPAGKYSNETDAKTADTCKLCEAGKAGKDGARSCKSCAAGTYSADDGAGECENCIAGTFSTEVEATSDSTCTMCREGTSTSGNSGASGCSRCWLSLTSEDRATCLHRRCEDHEYNNGGKCEKCSYFASALLLLMSLLSFLLVAWHAEIIATDRKKMIRLRVISTFFQTSELTTLIQLSWPKFLFFTLPFQFPMSDVKCLAATSGWTANHTFYAYIYGPLLFFAFMGLRAFSLGPKRKTKKRRILETLVVLMTLWYSPLLQTVGSMYECFEDPERDYMLFLVSDPTLSCTRIFEGNIFAYGPRDVGRLLVHIHSGICVMVVGIGFPLVTFIQIKRLQVNGKLDAMSSWAALYQFYTTKLPYFESVQLLRKGALIFVLKVRENPTFEAIVLIIINACFLAILIRSRPMVYFPSSLLGNRNLFHLAEVSGAAACLFGNVLAFLATFDQHLVDTLGISLALLNIIFATLFLVGYNTELRKSKKIEKEKGKLSTSSDDREFVYSLKEWGYMQSALVGIEGESIKRRRELLDGLPFIHSRIVLAITTDLSQREISKQEYTNYNPSREKVKVRNCKERSEELGIRQLRSLFAGASSFSLNAQSAIIAT</sequence>
<gene>
    <name evidence="4" type="ORF">TrLO_g1009</name>
</gene>
<dbReference type="PANTHER" id="PTHR46967:SF2">
    <property type="entry name" value="SUSHI, VON WILLEBRAND FACTOR TYPE A, EGF AND PENTRAXIN DOMAIN-CONTAINING PROTEIN 1-LIKE"/>
    <property type="match status" value="1"/>
</dbReference>
<dbReference type="PRINTS" id="PR00258">
    <property type="entry name" value="SPERACTRCPTR"/>
</dbReference>
<feature type="transmembrane region" description="Helical" evidence="2">
    <location>
        <begin position="977"/>
        <end position="996"/>
    </location>
</feature>
<dbReference type="SUPFAM" id="SSF57184">
    <property type="entry name" value="Growth factor receptor domain"/>
    <property type="match status" value="1"/>
</dbReference>
<accession>A0A9W7AI81</accession>
<dbReference type="Pfam" id="PF00530">
    <property type="entry name" value="SRCR"/>
    <property type="match status" value="1"/>
</dbReference>
<dbReference type="Proteomes" id="UP001165122">
    <property type="component" value="Unassembled WGS sequence"/>
</dbReference>
<feature type="transmembrane region" description="Helical" evidence="2">
    <location>
        <begin position="1008"/>
        <end position="1027"/>
    </location>
</feature>
<dbReference type="InterPro" id="IPR009030">
    <property type="entry name" value="Growth_fac_rcpt_cys_sf"/>
</dbReference>
<dbReference type="Pfam" id="PF07699">
    <property type="entry name" value="Ephrin_rec_like"/>
    <property type="match status" value="1"/>
</dbReference>
<feature type="transmembrane region" description="Helical" evidence="2">
    <location>
        <begin position="936"/>
        <end position="956"/>
    </location>
</feature>
<dbReference type="EMBL" id="BRXW01000672">
    <property type="protein sequence ID" value="GMH73326.1"/>
    <property type="molecule type" value="Genomic_DNA"/>
</dbReference>
<evidence type="ECO:0000256" key="2">
    <source>
        <dbReference type="SAM" id="Phobius"/>
    </source>
</evidence>
<keyword evidence="1" id="KW-1015">Disulfide bond</keyword>
<dbReference type="AlphaFoldDB" id="A0A9W7AI81"/>
<feature type="domain" description="SRCR" evidence="3">
    <location>
        <begin position="361"/>
        <end position="477"/>
    </location>
</feature>
<evidence type="ECO:0000259" key="3">
    <source>
        <dbReference type="PROSITE" id="PS50287"/>
    </source>
</evidence>
<dbReference type="Gene3D" id="2.10.50.10">
    <property type="entry name" value="Tumor Necrosis Factor Receptor, subunit A, domain 2"/>
    <property type="match status" value="3"/>
</dbReference>
<dbReference type="Gene3D" id="3.10.250.10">
    <property type="entry name" value="SRCR-like domain"/>
    <property type="match status" value="1"/>
</dbReference>
<protein>
    <recommendedName>
        <fullName evidence="3">SRCR domain-containing protein</fullName>
    </recommendedName>
</protein>
<dbReference type="SMART" id="SM00202">
    <property type="entry name" value="SR"/>
    <property type="match status" value="1"/>
</dbReference>
<evidence type="ECO:0000313" key="5">
    <source>
        <dbReference type="Proteomes" id="UP001165122"/>
    </source>
</evidence>
<organism evidence="4 5">
    <name type="scientific">Triparma laevis f. longispina</name>
    <dbReference type="NCBI Taxonomy" id="1714387"/>
    <lineage>
        <taxon>Eukaryota</taxon>
        <taxon>Sar</taxon>
        <taxon>Stramenopiles</taxon>
        <taxon>Ochrophyta</taxon>
        <taxon>Bolidophyceae</taxon>
        <taxon>Parmales</taxon>
        <taxon>Triparmaceae</taxon>
        <taxon>Triparma</taxon>
    </lineage>
</organism>
<reference evidence="5" key="1">
    <citation type="journal article" date="2023" name="Commun. Biol.">
        <title>Genome analysis of Parmales, the sister group of diatoms, reveals the evolutionary specialization of diatoms from phago-mixotrophs to photoautotrophs.</title>
        <authorList>
            <person name="Ban H."/>
            <person name="Sato S."/>
            <person name="Yoshikawa S."/>
            <person name="Yamada K."/>
            <person name="Nakamura Y."/>
            <person name="Ichinomiya M."/>
            <person name="Sato N."/>
            <person name="Blanc-Mathieu R."/>
            <person name="Endo H."/>
            <person name="Kuwata A."/>
            <person name="Ogata H."/>
        </authorList>
    </citation>
    <scope>NUCLEOTIDE SEQUENCE [LARGE SCALE GENOMIC DNA]</scope>
    <source>
        <strain evidence="5">NIES 3700</strain>
    </source>
</reference>
<dbReference type="GO" id="GO:0016020">
    <property type="term" value="C:membrane"/>
    <property type="evidence" value="ECO:0007669"/>
    <property type="project" value="InterPro"/>
</dbReference>
<dbReference type="InterPro" id="IPR011641">
    <property type="entry name" value="Tyr-kin_ephrin_A/B_rcpt-like"/>
</dbReference>
<keyword evidence="2" id="KW-0812">Transmembrane</keyword>
<dbReference type="InterPro" id="IPR001190">
    <property type="entry name" value="SRCR"/>
</dbReference>
<dbReference type="InterPro" id="IPR036772">
    <property type="entry name" value="SRCR-like_dom_sf"/>
</dbReference>
<dbReference type="SUPFAM" id="SSF56487">
    <property type="entry name" value="SRCR-like"/>
    <property type="match status" value="1"/>
</dbReference>
<dbReference type="PROSITE" id="PS50287">
    <property type="entry name" value="SRCR_2"/>
    <property type="match status" value="2"/>
</dbReference>
<proteinExistence type="predicted"/>